<dbReference type="PANTHER" id="PTHR46395">
    <property type="entry name" value="ADP-RIBOSYLATION FACTOR GTPASE-ACTIVATING PROTEIN 1"/>
    <property type="match status" value="1"/>
</dbReference>
<dbReference type="GO" id="GO:0032012">
    <property type="term" value="P:regulation of ARF protein signal transduction"/>
    <property type="evidence" value="ECO:0007669"/>
    <property type="project" value="TreeGrafter"/>
</dbReference>
<dbReference type="VEuPathDB" id="FungiDB:CXQ85_001154"/>
<gene>
    <name evidence="8" type="ORF">CXQ85_001154</name>
</gene>
<dbReference type="InterPro" id="IPR001164">
    <property type="entry name" value="ArfGAP_dom"/>
</dbReference>
<feature type="compositionally biased region" description="Pro residues" evidence="6">
    <location>
        <begin position="357"/>
        <end position="370"/>
    </location>
</feature>
<dbReference type="PROSITE" id="PS50115">
    <property type="entry name" value="ARFGAP"/>
    <property type="match status" value="1"/>
</dbReference>
<feature type="domain" description="Arf-GAP" evidence="7">
    <location>
        <begin position="8"/>
        <end position="124"/>
    </location>
</feature>
<dbReference type="Proteomes" id="UP000244309">
    <property type="component" value="Unassembled WGS sequence"/>
</dbReference>
<evidence type="ECO:0000256" key="1">
    <source>
        <dbReference type="ARBA" id="ARBA00022468"/>
    </source>
</evidence>
<dbReference type="InterPro" id="IPR038508">
    <property type="entry name" value="ArfGAP_dom_sf"/>
</dbReference>
<keyword evidence="9" id="KW-1185">Reference proteome</keyword>
<comment type="caution">
    <text evidence="8">The sequence shown here is derived from an EMBL/GenBank/DDBJ whole genome shotgun (WGS) entry which is preliminary data.</text>
</comment>
<evidence type="ECO:0000313" key="8">
    <source>
        <dbReference type="EMBL" id="PVH18864.1"/>
    </source>
</evidence>
<dbReference type="GO" id="GO:0005096">
    <property type="term" value="F:GTPase activator activity"/>
    <property type="evidence" value="ECO:0007669"/>
    <property type="project" value="UniProtKB-KW"/>
</dbReference>
<name>A0A2V1AMF2_9ASCO</name>
<dbReference type="RefSeq" id="XP_025339804.1">
    <property type="nucleotide sequence ID" value="XM_025484873.1"/>
</dbReference>
<evidence type="ECO:0000256" key="6">
    <source>
        <dbReference type="SAM" id="MobiDB-lite"/>
    </source>
</evidence>
<evidence type="ECO:0000256" key="5">
    <source>
        <dbReference type="PROSITE-ProRule" id="PRU00288"/>
    </source>
</evidence>
<evidence type="ECO:0000313" key="9">
    <source>
        <dbReference type="Proteomes" id="UP000244309"/>
    </source>
</evidence>
<dbReference type="GeneID" id="37006485"/>
<keyword evidence="3 5" id="KW-0863">Zinc-finger</keyword>
<evidence type="ECO:0000259" key="7">
    <source>
        <dbReference type="PROSITE" id="PS50115"/>
    </source>
</evidence>
<dbReference type="PANTHER" id="PTHR46395:SF1">
    <property type="entry name" value="ADP-RIBOSYLATION FACTOR GTPASE-ACTIVATING PROTEIN 1"/>
    <property type="match status" value="1"/>
</dbReference>
<organism evidence="8 9">
    <name type="scientific">Candidozyma haemuli</name>
    <dbReference type="NCBI Taxonomy" id="45357"/>
    <lineage>
        <taxon>Eukaryota</taxon>
        <taxon>Fungi</taxon>
        <taxon>Dikarya</taxon>
        <taxon>Ascomycota</taxon>
        <taxon>Saccharomycotina</taxon>
        <taxon>Pichiomycetes</taxon>
        <taxon>Metschnikowiaceae</taxon>
        <taxon>Candidozyma</taxon>
    </lineage>
</organism>
<proteinExistence type="predicted"/>
<dbReference type="PRINTS" id="PR00405">
    <property type="entry name" value="REVINTRACTNG"/>
</dbReference>
<sequence length="402" mass="43702">MAIDPETRRKLLLLQKNGANKKCFDCGAFNPQWASPKFGIFICLECAGIHRGLGVHISFVRSITMDQFKPEEVLRMEKGGNENCKDFFEKHALDLDLPAKAKFDNYVAADYKDYLTCVVEGREYEEKDHSGESLPTKDAPASSASSVTSGGAGGAGAKQPAPQVDRARNEAYFAQLGSQNERRPENLPPSQGGKYSGFGNTPQPASNGDAKASLSGFSFNRFQEDPFGTFTKGWGIFSSSVAKSVNEVHESVIKPGFQNIQDSDLGGEAKKAMAQFGQRMQETGKYGHETFNTFTKDVQDKGLNNTLDSFFSNLSVKEKQEVQDAFGFEKPESKTLLDSASNDDDINGGYQNVPTPALTPKPAPPKPVTPRPVTSRPSSARPVAKTVAAAPAASKDDEWDDF</sequence>
<feature type="region of interest" description="Disordered" evidence="6">
    <location>
        <begin position="126"/>
        <end position="164"/>
    </location>
</feature>
<keyword evidence="4" id="KW-0862">Zinc</keyword>
<keyword evidence="1" id="KW-0343">GTPase activation</keyword>
<dbReference type="GO" id="GO:0008270">
    <property type="term" value="F:zinc ion binding"/>
    <property type="evidence" value="ECO:0007669"/>
    <property type="project" value="UniProtKB-KW"/>
</dbReference>
<dbReference type="GO" id="GO:0030100">
    <property type="term" value="P:regulation of endocytosis"/>
    <property type="evidence" value="ECO:0007669"/>
    <property type="project" value="TreeGrafter"/>
</dbReference>
<feature type="region of interest" description="Disordered" evidence="6">
    <location>
        <begin position="327"/>
        <end position="402"/>
    </location>
</feature>
<dbReference type="SMART" id="SM00105">
    <property type="entry name" value="ArfGap"/>
    <property type="match status" value="1"/>
</dbReference>
<dbReference type="AlphaFoldDB" id="A0A2V1AMF2"/>
<dbReference type="SUPFAM" id="SSF57863">
    <property type="entry name" value="ArfGap/RecO-like zinc finger"/>
    <property type="match status" value="1"/>
</dbReference>
<feature type="compositionally biased region" description="Low complexity" evidence="6">
    <location>
        <begin position="371"/>
        <end position="393"/>
    </location>
</feature>
<dbReference type="CDD" id="cd08830">
    <property type="entry name" value="ArfGap_ArfGap1"/>
    <property type="match status" value="1"/>
</dbReference>
<dbReference type="Pfam" id="PF01412">
    <property type="entry name" value="ArfGap"/>
    <property type="match status" value="1"/>
</dbReference>
<dbReference type="InterPro" id="IPR037278">
    <property type="entry name" value="ARFGAP/RecO"/>
</dbReference>
<dbReference type="EMBL" id="PKFO01000001">
    <property type="protein sequence ID" value="PVH18864.1"/>
    <property type="molecule type" value="Genomic_DNA"/>
</dbReference>
<dbReference type="OrthoDB" id="983479at2759"/>
<dbReference type="GO" id="GO:0000139">
    <property type="term" value="C:Golgi membrane"/>
    <property type="evidence" value="ECO:0007669"/>
    <property type="project" value="TreeGrafter"/>
</dbReference>
<dbReference type="STRING" id="45357.A0A2V1AMF2"/>
<protein>
    <recommendedName>
        <fullName evidence="7">Arf-GAP domain-containing protein</fullName>
    </recommendedName>
</protein>
<feature type="region of interest" description="Disordered" evidence="6">
    <location>
        <begin position="176"/>
        <end position="212"/>
    </location>
</feature>
<accession>A0A2V1AMF2</accession>
<evidence type="ECO:0000256" key="4">
    <source>
        <dbReference type="ARBA" id="ARBA00022833"/>
    </source>
</evidence>
<reference evidence="8 9" key="1">
    <citation type="submission" date="2017-12" db="EMBL/GenBank/DDBJ databases">
        <title>Genome Sequence of a Multidrug-Resistant Candida haemulonii Isolate from a Patient with Chronic Leg Ulcers in Israel.</title>
        <authorList>
            <person name="Chow N.A."/>
            <person name="Gade L."/>
            <person name="Batra D."/>
            <person name="Rowe L.A."/>
            <person name="Ben-Ami R."/>
            <person name="Loparev V.N."/>
            <person name="Litvintseva A.P."/>
        </authorList>
    </citation>
    <scope>NUCLEOTIDE SEQUENCE [LARGE SCALE GENOMIC DNA]</scope>
    <source>
        <strain evidence="8 9">B11899</strain>
    </source>
</reference>
<dbReference type="FunFam" id="1.10.220.150:FF:000014">
    <property type="entry name" value="ADP-ribosylation factor GTPase-activating protein"/>
    <property type="match status" value="1"/>
</dbReference>
<dbReference type="Gene3D" id="1.10.220.150">
    <property type="entry name" value="Arf GTPase activating protein"/>
    <property type="match status" value="1"/>
</dbReference>
<evidence type="ECO:0000256" key="3">
    <source>
        <dbReference type="ARBA" id="ARBA00022771"/>
    </source>
</evidence>
<evidence type="ECO:0000256" key="2">
    <source>
        <dbReference type="ARBA" id="ARBA00022723"/>
    </source>
</evidence>
<keyword evidence="2" id="KW-0479">Metal-binding</keyword>